<evidence type="ECO:0000313" key="2">
    <source>
        <dbReference type="Proteomes" id="UP001195724"/>
    </source>
</evidence>
<evidence type="ECO:0000313" key="1">
    <source>
        <dbReference type="EMBL" id="MBM7814436.1"/>
    </source>
</evidence>
<reference evidence="1 2" key="1">
    <citation type="submission" date="2021-01" db="EMBL/GenBank/DDBJ databases">
        <title>Sequencing the genomes of 1000 actinobacteria strains.</title>
        <authorList>
            <person name="Klenk H.-P."/>
        </authorList>
    </citation>
    <scope>NUCLEOTIDE SEQUENCE [LARGE SCALE GENOMIC DNA]</scope>
    <source>
        <strain evidence="1 2">DSM 44581</strain>
    </source>
</reference>
<accession>A0ABS2SH77</accession>
<gene>
    <name evidence="1" type="ORF">JOE68_005301</name>
</gene>
<sequence length="83" mass="9313">MPNEDALQVLAEIKDPASLTCLREVLYWQPEWDEFDHIGVKALWAVDAVGTVEARRLVAEAAELGSDAVRDWARRKLSQHPTG</sequence>
<dbReference type="Proteomes" id="UP001195724">
    <property type="component" value="Unassembled WGS sequence"/>
</dbReference>
<keyword evidence="2" id="KW-1185">Reference proteome</keyword>
<protein>
    <recommendedName>
        <fullName evidence="3">HEAT repeat domain-containing protein</fullName>
    </recommendedName>
</protein>
<name>A0ABS2SH77_9PSEU</name>
<dbReference type="RefSeq" id="WP_204844988.1">
    <property type="nucleotide sequence ID" value="NZ_JAFBCL010000001.1"/>
</dbReference>
<dbReference type="EMBL" id="JAFBCL010000001">
    <property type="protein sequence ID" value="MBM7814436.1"/>
    <property type="molecule type" value="Genomic_DNA"/>
</dbReference>
<organism evidence="1 2">
    <name type="scientific">Saccharothrix algeriensis</name>
    <dbReference type="NCBI Taxonomy" id="173560"/>
    <lineage>
        <taxon>Bacteria</taxon>
        <taxon>Bacillati</taxon>
        <taxon>Actinomycetota</taxon>
        <taxon>Actinomycetes</taxon>
        <taxon>Pseudonocardiales</taxon>
        <taxon>Pseudonocardiaceae</taxon>
        <taxon>Saccharothrix</taxon>
    </lineage>
</organism>
<proteinExistence type="predicted"/>
<comment type="caution">
    <text evidence="1">The sequence shown here is derived from an EMBL/GenBank/DDBJ whole genome shotgun (WGS) entry which is preliminary data.</text>
</comment>
<evidence type="ECO:0008006" key="3">
    <source>
        <dbReference type="Google" id="ProtNLM"/>
    </source>
</evidence>